<protein>
    <submittedName>
        <fullName evidence="2">Uncharacterized protein</fullName>
    </submittedName>
</protein>
<sequence length="41" mass="4554">MRFSAPQLPARRLPSSPRRAQPNRSVAFPAVCSHPAWILLA</sequence>
<accession>A0A0A9BFD5</accession>
<dbReference type="EMBL" id="GBRH01235241">
    <property type="protein sequence ID" value="JAD62654.1"/>
    <property type="molecule type" value="Transcribed_RNA"/>
</dbReference>
<name>A0A0A9BFD5_ARUDO</name>
<organism evidence="2">
    <name type="scientific">Arundo donax</name>
    <name type="common">Giant reed</name>
    <name type="synonym">Donax arundinaceus</name>
    <dbReference type="NCBI Taxonomy" id="35708"/>
    <lineage>
        <taxon>Eukaryota</taxon>
        <taxon>Viridiplantae</taxon>
        <taxon>Streptophyta</taxon>
        <taxon>Embryophyta</taxon>
        <taxon>Tracheophyta</taxon>
        <taxon>Spermatophyta</taxon>
        <taxon>Magnoliopsida</taxon>
        <taxon>Liliopsida</taxon>
        <taxon>Poales</taxon>
        <taxon>Poaceae</taxon>
        <taxon>PACMAD clade</taxon>
        <taxon>Arundinoideae</taxon>
        <taxon>Arundineae</taxon>
        <taxon>Arundo</taxon>
    </lineage>
</organism>
<evidence type="ECO:0000256" key="1">
    <source>
        <dbReference type="SAM" id="MobiDB-lite"/>
    </source>
</evidence>
<reference evidence="2" key="1">
    <citation type="submission" date="2014-09" db="EMBL/GenBank/DDBJ databases">
        <authorList>
            <person name="Magalhaes I.L.F."/>
            <person name="Oliveira U."/>
            <person name="Santos F.R."/>
            <person name="Vidigal T.H.D.A."/>
            <person name="Brescovit A.D."/>
            <person name="Santos A.J."/>
        </authorList>
    </citation>
    <scope>NUCLEOTIDE SEQUENCE</scope>
    <source>
        <tissue evidence="2">Shoot tissue taken approximately 20 cm above the soil surface</tissue>
    </source>
</reference>
<proteinExistence type="predicted"/>
<dbReference type="AlphaFoldDB" id="A0A0A9BFD5"/>
<evidence type="ECO:0000313" key="2">
    <source>
        <dbReference type="EMBL" id="JAD62654.1"/>
    </source>
</evidence>
<reference evidence="2" key="2">
    <citation type="journal article" date="2015" name="Data Brief">
        <title>Shoot transcriptome of the giant reed, Arundo donax.</title>
        <authorList>
            <person name="Barrero R.A."/>
            <person name="Guerrero F.D."/>
            <person name="Moolhuijzen P."/>
            <person name="Goolsby J.A."/>
            <person name="Tidwell J."/>
            <person name="Bellgard S.E."/>
            <person name="Bellgard M.I."/>
        </authorList>
    </citation>
    <scope>NUCLEOTIDE SEQUENCE</scope>
    <source>
        <tissue evidence="2">Shoot tissue taken approximately 20 cm above the soil surface</tissue>
    </source>
</reference>
<feature type="region of interest" description="Disordered" evidence="1">
    <location>
        <begin position="1"/>
        <end position="22"/>
    </location>
</feature>